<dbReference type="RefSeq" id="WP_059153042.1">
    <property type="nucleotide sequence ID" value="NZ_KQ130457.1"/>
</dbReference>
<name>A0A0J7XJN7_9SPHN</name>
<dbReference type="Proteomes" id="UP000052268">
    <property type="component" value="Unassembled WGS sequence"/>
</dbReference>
<keyword evidence="3" id="KW-1185">Reference proteome</keyword>
<feature type="domain" description="NAD-dependent epimerase/dehydratase" evidence="1">
    <location>
        <begin position="5"/>
        <end position="242"/>
    </location>
</feature>
<gene>
    <name evidence="2" type="ORF">V474_02170</name>
</gene>
<dbReference type="OrthoDB" id="4392084at2"/>
<dbReference type="SUPFAM" id="SSF51735">
    <property type="entry name" value="NAD(P)-binding Rossmann-fold domains"/>
    <property type="match status" value="1"/>
</dbReference>
<evidence type="ECO:0000313" key="2">
    <source>
        <dbReference type="EMBL" id="KMS51869.1"/>
    </source>
</evidence>
<dbReference type="InterPro" id="IPR036291">
    <property type="entry name" value="NAD(P)-bd_dom_sf"/>
</dbReference>
<dbReference type="Pfam" id="PF01370">
    <property type="entry name" value="Epimerase"/>
    <property type="match status" value="1"/>
</dbReference>
<dbReference type="PATRIC" id="fig|1114963.3.peg.4050"/>
<proteinExistence type="predicted"/>
<evidence type="ECO:0000313" key="3">
    <source>
        <dbReference type="Proteomes" id="UP000052268"/>
    </source>
</evidence>
<accession>A0A0J7XJN7</accession>
<comment type="caution">
    <text evidence="2">The sequence shown here is derived from an EMBL/GenBank/DDBJ whole genome shotgun (WGS) entry which is preliminary data.</text>
</comment>
<organism evidence="2 3">
    <name type="scientific">Novosphingobium barchaimii LL02</name>
    <dbReference type="NCBI Taxonomy" id="1114963"/>
    <lineage>
        <taxon>Bacteria</taxon>
        <taxon>Pseudomonadati</taxon>
        <taxon>Pseudomonadota</taxon>
        <taxon>Alphaproteobacteria</taxon>
        <taxon>Sphingomonadales</taxon>
        <taxon>Sphingomonadaceae</taxon>
        <taxon>Novosphingobium</taxon>
    </lineage>
</organism>
<dbReference type="EMBL" id="JACU01000010">
    <property type="protein sequence ID" value="KMS51869.1"/>
    <property type="molecule type" value="Genomic_DNA"/>
</dbReference>
<reference evidence="2 3" key="1">
    <citation type="journal article" date="2015" name="G3 (Bethesda)">
        <title>Insights into Ongoing Evolution of the Hexachlorocyclohexane Catabolic Pathway from Comparative Genomics of Ten Sphingomonadaceae Strains.</title>
        <authorList>
            <person name="Pearce S.L."/>
            <person name="Oakeshott J.G."/>
            <person name="Pandey G."/>
        </authorList>
    </citation>
    <scope>NUCLEOTIDE SEQUENCE [LARGE SCALE GENOMIC DNA]</scope>
    <source>
        <strain evidence="2 3">LL02</strain>
    </source>
</reference>
<dbReference type="AlphaFoldDB" id="A0A0J7XJN7"/>
<evidence type="ECO:0000259" key="1">
    <source>
        <dbReference type="Pfam" id="PF01370"/>
    </source>
</evidence>
<dbReference type="PANTHER" id="PTHR32487">
    <property type="entry name" value="3-OXO-DELTA(4,5)-STEROID 5-BETA-REDUCTASE"/>
    <property type="match status" value="1"/>
</dbReference>
<protein>
    <recommendedName>
        <fullName evidence="1">NAD-dependent epimerase/dehydratase domain-containing protein</fullName>
    </recommendedName>
</protein>
<dbReference type="InterPro" id="IPR001509">
    <property type="entry name" value="Epimerase_deHydtase"/>
</dbReference>
<dbReference type="PANTHER" id="PTHR32487:SF0">
    <property type="entry name" value="3-OXO-DELTA(4,5)-STEROID 5-BETA-REDUCTASE"/>
    <property type="match status" value="1"/>
</dbReference>
<dbReference type="Gene3D" id="3.40.50.720">
    <property type="entry name" value="NAD(P)-binding Rossmann-like Domain"/>
    <property type="match status" value="1"/>
</dbReference>
<sequence>MTNHMLIVGASGVIGTGAVEHFARLQGWRVTALSRRRPVVADDVRFDHVAADLTDAAACTVAISTLPPVSHMIYAAVLESDDLVSGWRDEKLIALNGTMLTNVLDPVADCGHLRHLSLLQGAKAYGGHRHPVTTPAREDRPRDDHPNFYWLHEDLARARATRAGFALTVFRPQVLLGSAPGAAMNPVAAIGAYAAIARELGRPFACPAAAPTLWELVDTELLAEAFAWSTDSPAAHGQTFNVTNGDGFVLQHAWPDLAARLGHSDGGVEPRRLADLFAEPEVLIGWDRIVARHGLRVPNLAALLGKSHHYLDLLCSARIADKAAPFLLSTIKIRQAGFAPCRDSLDSLVHWLQRMVELRLLPSFVPN</sequence>